<sequence length="161" mass="18535">MKKLYIISGTMGVGKSTVGKLLTEKLPESVLLEGDWCWNYAVNNAETRQIAVDNACDIVNRYLKSQSYRNIVFCWVFPFQSVWEQFLSRLQTPCDIVKVCLTCQQNQLVNRLQRDVKQGLRLPDVVQRSIERQKQCLLTQTVKVDTTFLSPEETAEKILAM</sequence>
<name>A0A9D1E3I5_9BACT</name>
<gene>
    <name evidence="1" type="ORF">IAC95_02010</name>
</gene>
<proteinExistence type="predicted"/>
<organism evidence="1 2">
    <name type="scientific">Candidatus Fimimonas gallinarum</name>
    <dbReference type="NCBI Taxonomy" id="2840821"/>
    <lineage>
        <taxon>Bacteria</taxon>
        <taxon>Pseudomonadati</taxon>
        <taxon>Myxococcota</taxon>
        <taxon>Myxococcia</taxon>
        <taxon>Myxococcales</taxon>
        <taxon>Cystobacterineae</taxon>
        <taxon>Myxococcaceae</taxon>
        <taxon>Myxococcaceae incertae sedis</taxon>
        <taxon>Candidatus Fimimonas</taxon>
    </lineage>
</organism>
<dbReference type="EMBL" id="DVHL01000016">
    <property type="protein sequence ID" value="HIR65649.1"/>
    <property type="molecule type" value="Genomic_DNA"/>
</dbReference>
<dbReference type="SUPFAM" id="SSF52540">
    <property type="entry name" value="P-loop containing nucleoside triphosphate hydrolases"/>
    <property type="match status" value="1"/>
</dbReference>
<comment type="caution">
    <text evidence="1">The sequence shown here is derived from an EMBL/GenBank/DDBJ whole genome shotgun (WGS) entry which is preliminary data.</text>
</comment>
<evidence type="ECO:0000313" key="1">
    <source>
        <dbReference type="EMBL" id="HIR65649.1"/>
    </source>
</evidence>
<dbReference type="AlphaFoldDB" id="A0A9D1E3I5"/>
<evidence type="ECO:0000313" key="2">
    <source>
        <dbReference type="Proteomes" id="UP000824200"/>
    </source>
</evidence>
<dbReference type="InterPro" id="IPR027417">
    <property type="entry name" value="P-loop_NTPase"/>
</dbReference>
<protein>
    <submittedName>
        <fullName evidence="1">AAA family ATPase</fullName>
    </submittedName>
</protein>
<reference evidence="1" key="1">
    <citation type="submission" date="2020-10" db="EMBL/GenBank/DDBJ databases">
        <authorList>
            <person name="Gilroy R."/>
        </authorList>
    </citation>
    <scope>NUCLEOTIDE SEQUENCE</scope>
    <source>
        <strain evidence="1">CHK121-14286</strain>
    </source>
</reference>
<dbReference type="Pfam" id="PF13238">
    <property type="entry name" value="AAA_18"/>
    <property type="match status" value="1"/>
</dbReference>
<dbReference type="Proteomes" id="UP000824200">
    <property type="component" value="Unassembled WGS sequence"/>
</dbReference>
<reference evidence="1" key="2">
    <citation type="journal article" date="2021" name="PeerJ">
        <title>Extensive microbial diversity within the chicken gut microbiome revealed by metagenomics and culture.</title>
        <authorList>
            <person name="Gilroy R."/>
            <person name="Ravi A."/>
            <person name="Getino M."/>
            <person name="Pursley I."/>
            <person name="Horton D.L."/>
            <person name="Alikhan N.F."/>
            <person name="Baker D."/>
            <person name="Gharbi K."/>
            <person name="Hall N."/>
            <person name="Watson M."/>
            <person name="Adriaenssens E.M."/>
            <person name="Foster-Nyarko E."/>
            <person name="Jarju S."/>
            <person name="Secka A."/>
            <person name="Antonio M."/>
            <person name="Oren A."/>
            <person name="Chaudhuri R.R."/>
            <person name="La Ragione R."/>
            <person name="Hildebrand F."/>
            <person name="Pallen M.J."/>
        </authorList>
    </citation>
    <scope>NUCLEOTIDE SEQUENCE</scope>
    <source>
        <strain evidence="1">CHK121-14286</strain>
    </source>
</reference>
<dbReference type="Gene3D" id="3.40.50.300">
    <property type="entry name" value="P-loop containing nucleotide triphosphate hydrolases"/>
    <property type="match status" value="1"/>
</dbReference>
<accession>A0A9D1E3I5</accession>